<feature type="compositionally biased region" description="Basic and acidic residues" evidence="2">
    <location>
        <begin position="298"/>
        <end position="338"/>
    </location>
</feature>
<feature type="compositionally biased region" description="Basic and acidic residues" evidence="2">
    <location>
        <begin position="27"/>
        <end position="39"/>
    </location>
</feature>
<name>A0ABQ8S7V0_PERAM</name>
<feature type="compositionally biased region" description="Basic and acidic residues" evidence="2">
    <location>
        <begin position="181"/>
        <end position="193"/>
    </location>
</feature>
<feature type="compositionally biased region" description="Basic and acidic residues" evidence="2">
    <location>
        <begin position="450"/>
        <end position="461"/>
    </location>
</feature>
<protein>
    <recommendedName>
        <fullName evidence="3">Cwf19-like C-terminal domain-containing protein</fullName>
    </recommendedName>
</protein>
<feature type="compositionally biased region" description="Basic residues" evidence="2">
    <location>
        <begin position="55"/>
        <end position="73"/>
    </location>
</feature>
<reference evidence="4 5" key="1">
    <citation type="journal article" date="2022" name="Allergy">
        <title>Genome assembly and annotation of Periplaneta americana reveal a comprehensive cockroach allergen profile.</title>
        <authorList>
            <person name="Wang L."/>
            <person name="Xiong Q."/>
            <person name="Saelim N."/>
            <person name="Wang L."/>
            <person name="Nong W."/>
            <person name="Wan A.T."/>
            <person name="Shi M."/>
            <person name="Liu X."/>
            <person name="Cao Q."/>
            <person name="Hui J.H.L."/>
            <person name="Sookrung N."/>
            <person name="Leung T.F."/>
            <person name="Tungtrongchitr A."/>
            <person name="Tsui S.K.W."/>
        </authorList>
    </citation>
    <scope>NUCLEOTIDE SEQUENCE [LARGE SCALE GENOMIC DNA]</scope>
    <source>
        <strain evidence="4">PWHHKU_190912</strain>
    </source>
</reference>
<feature type="compositionally biased region" description="Basic and acidic residues" evidence="2">
    <location>
        <begin position="518"/>
        <end position="539"/>
    </location>
</feature>
<gene>
    <name evidence="4" type="ORF">ANN_22246</name>
</gene>
<feature type="compositionally biased region" description="Acidic residues" evidence="2">
    <location>
        <begin position="93"/>
        <end position="103"/>
    </location>
</feature>
<dbReference type="PANTHER" id="PTHR12072:SF5">
    <property type="entry name" value="CWF19-LIKE PROTEIN 2"/>
    <property type="match status" value="1"/>
</dbReference>
<sequence>MPVANTNSECYFSILKAEEDYYRKKQKEEQARLRGDDKWILPSVEARIKGDKDKEKKKKHKKKKKKAKKKRKSSSSVSTFSHIPYYKAYSFQDSDDDSEDEEWVEKGVDVPSKTGVGALSEQNGKKTDPLSSGKETEKKSISEQSQEKSKVPTERDEWMTLPGLFPSVSREQLRQQSGRLSKAEEQRQKDRYMLDNLGQSDRELNPYWKDGGTGLPQEEEHERGKKELHSLPAKAVGDQGVDWLRRALKRAKEQAAEEGRTLEEVAAERWGSLEKLETLIAEAEEKSGRQRKQGSNQREYDKYEQESRRNSWKKNTHDTDGTRKPDSERRSDRNDQDRISSSSRSFHKPRDDDSPHRHRDSCESTSRSFRTPRDDRDEEVGCSKRDWNSERHSKRSFQKPGEDIDLLERGDFRIHEKNVPDSSKYRSSASSGNWRKKTSGDQKVYVGSNKPKDVKSSKKAESSSSSPSSDDDGNEEEKKGEESAMLTDKEMNDLGAKLVKAEILGNETLAKELKKKLDAARAVRTMKPKETSDTKSVAKDEEETVVLTRTDSKGFIHPIKQTGQHAEPVGGRRRKQKMETHVDGKRVRYFADDDKYSLKDLFEREKLSTARDEEEMISKLAGKVTDNDDMDDIFAERVRQKESDGKIQARERSQAIKEHKIVDRVLENCNWCFDSKAMLKHLIVAIGNKVQLLLHFL</sequence>
<feature type="domain" description="Cwf19-like C-terminal" evidence="3">
    <location>
        <begin position="657"/>
        <end position="692"/>
    </location>
</feature>
<feature type="compositionally biased region" description="Basic and acidic residues" evidence="2">
    <location>
        <begin position="123"/>
        <end position="158"/>
    </location>
</feature>
<dbReference type="InterPro" id="IPR040194">
    <property type="entry name" value="Cwf19-like"/>
</dbReference>
<evidence type="ECO:0000256" key="1">
    <source>
        <dbReference type="ARBA" id="ARBA00006795"/>
    </source>
</evidence>
<dbReference type="Pfam" id="PF04677">
    <property type="entry name" value="CwfJ_C_1"/>
    <property type="match status" value="1"/>
</dbReference>
<evidence type="ECO:0000313" key="4">
    <source>
        <dbReference type="EMBL" id="KAJ4430038.1"/>
    </source>
</evidence>
<feature type="compositionally biased region" description="Basic and acidic residues" evidence="2">
    <location>
        <begin position="400"/>
        <end position="419"/>
    </location>
</feature>
<dbReference type="InterPro" id="IPR006768">
    <property type="entry name" value="Cwf19-like_C_dom-1"/>
</dbReference>
<feature type="region of interest" description="Disordered" evidence="2">
    <location>
        <begin position="281"/>
        <end position="489"/>
    </location>
</feature>
<feature type="compositionally biased region" description="Basic and acidic residues" evidence="2">
    <location>
        <begin position="218"/>
        <end position="229"/>
    </location>
</feature>
<keyword evidence="5" id="KW-1185">Reference proteome</keyword>
<feature type="compositionally biased region" description="Basic and acidic residues" evidence="2">
    <location>
        <begin position="371"/>
        <end position="391"/>
    </location>
</feature>
<evidence type="ECO:0000259" key="3">
    <source>
        <dbReference type="Pfam" id="PF04677"/>
    </source>
</evidence>
<feature type="region of interest" description="Disordered" evidence="2">
    <location>
        <begin position="27"/>
        <end position="78"/>
    </location>
</feature>
<accession>A0ABQ8S7V0</accession>
<proteinExistence type="inferred from homology"/>
<dbReference type="Proteomes" id="UP001148838">
    <property type="component" value="Unassembled WGS sequence"/>
</dbReference>
<evidence type="ECO:0000256" key="2">
    <source>
        <dbReference type="SAM" id="MobiDB-lite"/>
    </source>
</evidence>
<comment type="similarity">
    <text evidence="1">Belongs to the CWF19 family.</text>
</comment>
<evidence type="ECO:0000313" key="5">
    <source>
        <dbReference type="Proteomes" id="UP001148838"/>
    </source>
</evidence>
<dbReference type="PANTHER" id="PTHR12072">
    <property type="entry name" value="CWF19, CELL CYCLE CONTROL PROTEIN"/>
    <property type="match status" value="1"/>
</dbReference>
<organism evidence="4 5">
    <name type="scientific">Periplaneta americana</name>
    <name type="common">American cockroach</name>
    <name type="synonym">Blatta americana</name>
    <dbReference type="NCBI Taxonomy" id="6978"/>
    <lineage>
        <taxon>Eukaryota</taxon>
        <taxon>Metazoa</taxon>
        <taxon>Ecdysozoa</taxon>
        <taxon>Arthropoda</taxon>
        <taxon>Hexapoda</taxon>
        <taxon>Insecta</taxon>
        <taxon>Pterygota</taxon>
        <taxon>Neoptera</taxon>
        <taxon>Polyneoptera</taxon>
        <taxon>Dictyoptera</taxon>
        <taxon>Blattodea</taxon>
        <taxon>Blattoidea</taxon>
        <taxon>Blattidae</taxon>
        <taxon>Blattinae</taxon>
        <taxon>Periplaneta</taxon>
    </lineage>
</organism>
<dbReference type="EMBL" id="JAJSOF020000033">
    <property type="protein sequence ID" value="KAJ4430038.1"/>
    <property type="molecule type" value="Genomic_DNA"/>
</dbReference>
<comment type="caution">
    <text evidence="4">The sequence shown here is derived from an EMBL/GenBank/DDBJ whole genome shotgun (WGS) entry which is preliminary data.</text>
</comment>
<feature type="compositionally biased region" description="Basic and acidic residues" evidence="2">
    <location>
        <begin position="476"/>
        <end position="489"/>
    </location>
</feature>
<feature type="region of interest" description="Disordered" evidence="2">
    <location>
        <begin position="91"/>
        <end position="234"/>
    </location>
</feature>
<feature type="region of interest" description="Disordered" evidence="2">
    <location>
        <begin position="518"/>
        <end position="556"/>
    </location>
</feature>
<feature type="region of interest" description="Disordered" evidence="2">
    <location>
        <begin position="562"/>
        <end position="581"/>
    </location>
</feature>